<evidence type="ECO:0000256" key="2">
    <source>
        <dbReference type="ARBA" id="ARBA00022989"/>
    </source>
</evidence>
<reference evidence="6" key="1">
    <citation type="submission" date="2022-04" db="EMBL/GenBank/DDBJ databases">
        <title>Carnegiea gigantea Genome sequencing and assembly v2.</title>
        <authorList>
            <person name="Copetti D."/>
            <person name="Sanderson M.J."/>
            <person name="Burquez A."/>
            <person name="Wojciechowski M.F."/>
        </authorList>
    </citation>
    <scope>NUCLEOTIDE SEQUENCE</scope>
    <source>
        <strain evidence="6">SGP5-SGP5p</strain>
        <tissue evidence="6">Aerial part</tissue>
    </source>
</reference>
<organism evidence="6 7">
    <name type="scientific">Carnegiea gigantea</name>
    <dbReference type="NCBI Taxonomy" id="171969"/>
    <lineage>
        <taxon>Eukaryota</taxon>
        <taxon>Viridiplantae</taxon>
        <taxon>Streptophyta</taxon>
        <taxon>Embryophyta</taxon>
        <taxon>Tracheophyta</taxon>
        <taxon>Spermatophyta</taxon>
        <taxon>Magnoliopsida</taxon>
        <taxon>eudicotyledons</taxon>
        <taxon>Gunneridae</taxon>
        <taxon>Pentapetalae</taxon>
        <taxon>Caryophyllales</taxon>
        <taxon>Cactineae</taxon>
        <taxon>Cactaceae</taxon>
        <taxon>Cactoideae</taxon>
        <taxon>Echinocereeae</taxon>
        <taxon>Carnegiea</taxon>
    </lineage>
</organism>
<keyword evidence="3 5" id="KW-0472">Membrane</keyword>
<keyword evidence="7" id="KW-1185">Reference proteome</keyword>
<evidence type="ECO:0000256" key="5">
    <source>
        <dbReference type="SAM" id="Phobius"/>
    </source>
</evidence>
<evidence type="ECO:0000313" key="7">
    <source>
        <dbReference type="Proteomes" id="UP001153076"/>
    </source>
</evidence>
<protein>
    <recommendedName>
        <fullName evidence="8">WAT1-related protein</fullName>
    </recommendedName>
</protein>
<feature type="transmembrane region" description="Helical" evidence="5">
    <location>
        <begin position="148"/>
        <end position="171"/>
    </location>
</feature>
<keyword evidence="2 5" id="KW-1133">Transmembrane helix</keyword>
<evidence type="ECO:0008006" key="8">
    <source>
        <dbReference type="Google" id="ProtNLM"/>
    </source>
</evidence>
<gene>
    <name evidence="6" type="ORF">Cgig2_014374</name>
</gene>
<evidence type="ECO:0000256" key="3">
    <source>
        <dbReference type="ARBA" id="ARBA00023136"/>
    </source>
</evidence>
<evidence type="ECO:0000256" key="1">
    <source>
        <dbReference type="ARBA" id="ARBA00022692"/>
    </source>
</evidence>
<keyword evidence="1 5" id="KW-0812">Transmembrane</keyword>
<dbReference type="InterPro" id="IPR030184">
    <property type="entry name" value="WAT1-related"/>
</dbReference>
<proteinExistence type="predicted"/>
<accession>A0A9Q1KE95</accession>
<name>A0A9Q1KE95_9CARY</name>
<feature type="transmembrane region" description="Helical" evidence="5">
    <location>
        <begin position="85"/>
        <end position="107"/>
    </location>
</feature>
<evidence type="ECO:0000256" key="4">
    <source>
        <dbReference type="SAM" id="MobiDB-lite"/>
    </source>
</evidence>
<feature type="region of interest" description="Disordered" evidence="4">
    <location>
        <begin position="224"/>
        <end position="251"/>
    </location>
</feature>
<comment type="caution">
    <text evidence="6">The sequence shown here is derived from an EMBL/GenBank/DDBJ whole genome shotgun (WGS) entry which is preliminary data.</text>
</comment>
<dbReference type="GO" id="GO:0016020">
    <property type="term" value="C:membrane"/>
    <property type="evidence" value="ECO:0007669"/>
    <property type="project" value="InterPro"/>
</dbReference>
<dbReference type="Proteomes" id="UP001153076">
    <property type="component" value="Unassembled WGS sequence"/>
</dbReference>
<dbReference type="EMBL" id="JAKOGI010000150">
    <property type="protein sequence ID" value="KAJ8441905.1"/>
    <property type="molecule type" value="Genomic_DNA"/>
</dbReference>
<feature type="transmembrane region" description="Helical" evidence="5">
    <location>
        <begin position="183"/>
        <end position="204"/>
    </location>
</feature>
<dbReference type="PANTHER" id="PTHR31218">
    <property type="entry name" value="WAT1-RELATED PROTEIN"/>
    <property type="match status" value="1"/>
</dbReference>
<sequence>MEGPAWQFFPCAADTLNNMVCMNMKARGSEYEKRLRSLAKIEGTAICASGAVAMPLLRGPKLLNTENPLPNSLLPQPLGSRDQTWLLGCLCLFSCTCCRSLWLILHVNPRRGNLKKKKKRKAWRSCQSYLIRISYVKMNRLCIQHNTFITYLSPLGCYVSMLQAGIIALSLEPDLTAWSLTSILEFSSLPGAIAVIIGVCGILWGKSEEINPVPGNSADEIVEEKTSSKVDLKQPLLMDGYSNEDGEHMDS</sequence>
<dbReference type="GO" id="GO:0022857">
    <property type="term" value="F:transmembrane transporter activity"/>
    <property type="evidence" value="ECO:0007669"/>
    <property type="project" value="InterPro"/>
</dbReference>
<evidence type="ECO:0000313" key="6">
    <source>
        <dbReference type="EMBL" id="KAJ8441905.1"/>
    </source>
</evidence>
<dbReference type="AlphaFoldDB" id="A0A9Q1KE95"/>